<dbReference type="GO" id="GO:0032259">
    <property type="term" value="P:methylation"/>
    <property type="evidence" value="ECO:0007669"/>
    <property type="project" value="UniProtKB-KW"/>
</dbReference>
<dbReference type="EMBL" id="CP048620">
    <property type="protein sequence ID" value="QPJ64472.1"/>
    <property type="molecule type" value="Genomic_DNA"/>
</dbReference>
<dbReference type="Gene3D" id="3.40.50.150">
    <property type="entry name" value="Vaccinia Virus protein VP39"/>
    <property type="match status" value="1"/>
</dbReference>
<sequence length="274" mass="32674">MANKEHNRFLYYWVARPIWIAIGRLLYKSAAWQHIRRNCFNFPGKNVHVEIKKISKILFHLNAAYYEYFEFRKRHLSQREWQKAHWDDYGETGYKMLDEPRLGDDFLTMMDDMARRTERVIEIGCGGFGRTRELAKRYAEKEFFGFDISEVAQDIYDKEVKTLYPNIRFQKGDIFDHIQELETSPFFYTYLTLMHFDEAGLNDFFAKLAGIEKPVRGIVREPTPKEGLSKNYKSRDYKHNYPVYFEKYGFMLIDSSLSENGETGTFYFVTKSDS</sequence>
<dbReference type="InterPro" id="IPR041698">
    <property type="entry name" value="Methyltransf_25"/>
</dbReference>
<dbReference type="GO" id="GO:0008168">
    <property type="term" value="F:methyltransferase activity"/>
    <property type="evidence" value="ECO:0007669"/>
    <property type="project" value="UniProtKB-KW"/>
</dbReference>
<proteinExistence type="predicted"/>
<dbReference type="SUPFAM" id="SSF53335">
    <property type="entry name" value="S-adenosyl-L-methionine-dependent methyltransferases"/>
    <property type="match status" value="1"/>
</dbReference>
<dbReference type="Pfam" id="PF13649">
    <property type="entry name" value="Methyltransf_25"/>
    <property type="match status" value="1"/>
</dbReference>
<name>A0A7T0C0X0_9BACT</name>
<evidence type="ECO:0000313" key="2">
    <source>
        <dbReference type="EMBL" id="QPJ64472.1"/>
    </source>
</evidence>
<dbReference type="Proteomes" id="UP000594464">
    <property type="component" value="Chromosome"/>
</dbReference>
<evidence type="ECO:0000313" key="3">
    <source>
        <dbReference type="Proteomes" id="UP000594464"/>
    </source>
</evidence>
<keyword evidence="2" id="KW-0808">Transferase</keyword>
<organism evidence="2 3">
    <name type="scientific">Candidatus Nitrohelix vancouverensis</name>
    <dbReference type="NCBI Taxonomy" id="2705534"/>
    <lineage>
        <taxon>Bacteria</taxon>
        <taxon>Pseudomonadati</taxon>
        <taxon>Nitrospinota/Tectimicrobiota group</taxon>
        <taxon>Nitrospinota</taxon>
        <taxon>Nitrospinia</taxon>
        <taxon>Nitrospinales</taxon>
        <taxon>Nitrospinaceae</taxon>
        <taxon>Candidatus Nitrohelix</taxon>
    </lineage>
</organism>
<dbReference type="InterPro" id="IPR029063">
    <property type="entry name" value="SAM-dependent_MTases_sf"/>
</dbReference>
<dbReference type="CDD" id="cd02440">
    <property type="entry name" value="AdoMet_MTases"/>
    <property type="match status" value="1"/>
</dbReference>
<protein>
    <submittedName>
        <fullName evidence="2">Class I SAM-dependent methyltransferase</fullName>
    </submittedName>
</protein>
<gene>
    <name evidence="2" type="ORF">G3M78_03290</name>
</gene>
<feature type="domain" description="Methyltransferase" evidence="1">
    <location>
        <begin position="120"/>
        <end position="213"/>
    </location>
</feature>
<accession>A0A7T0C0X0</accession>
<keyword evidence="2" id="KW-0489">Methyltransferase</keyword>
<reference evidence="3" key="1">
    <citation type="submission" date="2020-02" db="EMBL/GenBank/DDBJ databases">
        <title>Genomic and physiological characterization of two novel Nitrospinaceae genera.</title>
        <authorList>
            <person name="Mueller A.J."/>
            <person name="Jung M.-Y."/>
            <person name="Strachan C.R."/>
            <person name="Herbold C.W."/>
            <person name="Kirkegaard R.H."/>
            <person name="Daims H."/>
        </authorList>
    </citation>
    <scope>NUCLEOTIDE SEQUENCE [LARGE SCALE GENOMIC DNA]</scope>
</reference>
<dbReference type="KEGG" id="nva:G3M78_03290"/>
<dbReference type="AlphaFoldDB" id="A0A7T0C0X0"/>
<evidence type="ECO:0000259" key="1">
    <source>
        <dbReference type="Pfam" id="PF13649"/>
    </source>
</evidence>